<dbReference type="InterPro" id="IPR023198">
    <property type="entry name" value="PGP-like_dom2"/>
</dbReference>
<dbReference type="Gene3D" id="3.40.50.1000">
    <property type="entry name" value="HAD superfamily/HAD-like"/>
    <property type="match status" value="1"/>
</dbReference>
<dbReference type="PANTHER" id="PTHR43611:SF3">
    <property type="entry name" value="FLAVIN MONONUCLEOTIDE HYDROLASE 1, CHLOROPLATIC"/>
    <property type="match status" value="1"/>
</dbReference>
<dbReference type="InterPro" id="IPR036412">
    <property type="entry name" value="HAD-like_sf"/>
</dbReference>
<dbReference type="SUPFAM" id="SSF56784">
    <property type="entry name" value="HAD-like"/>
    <property type="match status" value="1"/>
</dbReference>
<dbReference type="Pfam" id="PF00702">
    <property type="entry name" value="Hydrolase"/>
    <property type="match status" value="1"/>
</dbReference>
<protein>
    <submittedName>
        <fullName evidence="1">HAD family phosphatase</fullName>
    </submittedName>
</protein>
<dbReference type="SFLD" id="SFLDG01129">
    <property type="entry name" value="C1.5:_HAD__Beta-PGM__Phosphata"/>
    <property type="match status" value="1"/>
</dbReference>
<dbReference type="InterPro" id="IPR023214">
    <property type="entry name" value="HAD_sf"/>
</dbReference>
<name>A0A9D1A9W5_9FIRM</name>
<sequence>MIRNIIFDIGRVLAVYDWETYLKSYGFEPEKEAAIANAMFAGPVWAELDRGAWPVDRLLKEFTARAPQYRDSILEVFDKAEGCIRKLDYAKPWIVSLKEQEYRVYYLSNYSKLMVDKTLSALDFLPLMDGGLFSYEVKQVKPEPEIYRSFLSRYPQVLPEESVFLDDRPENIRAAAAFGIEGILFQSREQAANELEALLKTRNHSF</sequence>
<dbReference type="CDD" id="cd02603">
    <property type="entry name" value="HAD_sEH-N_like"/>
    <property type="match status" value="1"/>
</dbReference>
<dbReference type="EMBL" id="DVGK01000013">
    <property type="protein sequence ID" value="HIR12460.1"/>
    <property type="molecule type" value="Genomic_DNA"/>
</dbReference>
<reference evidence="1" key="1">
    <citation type="submission" date="2020-10" db="EMBL/GenBank/DDBJ databases">
        <authorList>
            <person name="Gilroy R."/>
        </authorList>
    </citation>
    <scope>NUCLEOTIDE SEQUENCE</scope>
    <source>
        <strain evidence="1">ChiSjej4B22-8148</strain>
    </source>
</reference>
<dbReference type="Gene3D" id="1.10.150.240">
    <property type="entry name" value="Putative phosphatase, domain 2"/>
    <property type="match status" value="1"/>
</dbReference>
<dbReference type="AlphaFoldDB" id="A0A9D1A9W5"/>
<proteinExistence type="predicted"/>
<organism evidence="1 2">
    <name type="scientific">Candidatus Choladousia intestinavium</name>
    <dbReference type="NCBI Taxonomy" id="2840727"/>
    <lineage>
        <taxon>Bacteria</taxon>
        <taxon>Bacillati</taxon>
        <taxon>Bacillota</taxon>
        <taxon>Clostridia</taxon>
        <taxon>Lachnospirales</taxon>
        <taxon>Lachnospiraceae</taxon>
        <taxon>Lachnospiraceae incertae sedis</taxon>
        <taxon>Candidatus Choladousia</taxon>
    </lineage>
</organism>
<accession>A0A9D1A9W5</accession>
<dbReference type="Proteomes" id="UP000886757">
    <property type="component" value="Unassembled WGS sequence"/>
</dbReference>
<evidence type="ECO:0000313" key="2">
    <source>
        <dbReference type="Proteomes" id="UP000886757"/>
    </source>
</evidence>
<gene>
    <name evidence="1" type="ORF">IAB31_00880</name>
</gene>
<dbReference type="PANTHER" id="PTHR43611">
    <property type="entry name" value="ALPHA-D-GLUCOSE 1-PHOSPHATE PHOSPHATASE"/>
    <property type="match status" value="1"/>
</dbReference>
<dbReference type="SFLD" id="SFLDS00003">
    <property type="entry name" value="Haloacid_Dehalogenase"/>
    <property type="match status" value="1"/>
</dbReference>
<evidence type="ECO:0000313" key="1">
    <source>
        <dbReference type="EMBL" id="HIR12460.1"/>
    </source>
</evidence>
<comment type="caution">
    <text evidence="1">The sequence shown here is derived from an EMBL/GenBank/DDBJ whole genome shotgun (WGS) entry which is preliminary data.</text>
</comment>
<dbReference type="NCBIfam" id="TIGR01509">
    <property type="entry name" value="HAD-SF-IA-v3"/>
    <property type="match status" value="1"/>
</dbReference>
<dbReference type="InterPro" id="IPR006439">
    <property type="entry name" value="HAD-SF_hydro_IA"/>
</dbReference>
<reference evidence="1" key="2">
    <citation type="journal article" date="2021" name="PeerJ">
        <title>Extensive microbial diversity within the chicken gut microbiome revealed by metagenomics and culture.</title>
        <authorList>
            <person name="Gilroy R."/>
            <person name="Ravi A."/>
            <person name="Getino M."/>
            <person name="Pursley I."/>
            <person name="Horton D.L."/>
            <person name="Alikhan N.F."/>
            <person name="Baker D."/>
            <person name="Gharbi K."/>
            <person name="Hall N."/>
            <person name="Watson M."/>
            <person name="Adriaenssens E.M."/>
            <person name="Foster-Nyarko E."/>
            <person name="Jarju S."/>
            <person name="Secka A."/>
            <person name="Antonio M."/>
            <person name="Oren A."/>
            <person name="Chaudhuri R.R."/>
            <person name="La Ragione R."/>
            <person name="Hildebrand F."/>
            <person name="Pallen M.J."/>
        </authorList>
    </citation>
    <scope>NUCLEOTIDE SEQUENCE</scope>
    <source>
        <strain evidence="1">ChiSjej4B22-8148</strain>
    </source>
</reference>